<dbReference type="NCBIfam" id="TIGR02391">
    <property type="entry name" value="hypoth_ymh"/>
    <property type="match status" value="1"/>
</dbReference>
<feature type="domain" description="Conserved hypothetical protein CHP02391" evidence="1">
    <location>
        <begin position="136"/>
        <end position="257"/>
    </location>
</feature>
<dbReference type="AlphaFoldDB" id="A0A2N5WA75"/>
<dbReference type="Proteomes" id="UP000234865">
    <property type="component" value="Unassembled WGS sequence"/>
</dbReference>
<organism evidence="2 3">
    <name type="scientific">Lactococcus lactis subsp. lactis</name>
    <name type="common">Streptococcus lactis</name>
    <dbReference type="NCBI Taxonomy" id="1360"/>
    <lineage>
        <taxon>Bacteria</taxon>
        <taxon>Bacillati</taxon>
        <taxon>Bacillota</taxon>
        <taxon>Bacilli</taxon>
        <taxon>Lactobacillales</taxon>
        <taxon>Streptococcaceae</taxon>
        <taxon>Lactococcus</taxon>
    </lineage>
</organism>
<dbReference type="InterPro" id="IPR012654">
    <property type="entry name" value="CHP02391"/>
</dbReference>
<evidence type="ECO:0000313" key="3">
    <source>
        <dbReference type="Proteomes" id="UP000234865"/>
    </source>
</evidence>
<protein>
    <recommendedName>
        <fullName evidence="1">Conserved hypothetical protein CHP02391 domain-containing protein</fullName>
    </recommendedName>
</protein>
<name>A0A2N5WA75_LACLL</name>
<evidence type="ECO:0000313" key="2">
    <source>
        <dbReference type="EMBL" id="PLW59140.1"/>
    </source>
</evidence>
<reference evidence="3" key="1">
    <citation type="submission" date="2016-08" db="EMBL/GenBank/DDBJ databases">
        <title>Comparative genomics of Lactococcus lactis strain WFLU12 isolated from the gastrointestinal tract of wild olive flounder (Paralichythys olivaceus).</title>
        <authorList>
            <person name="Nguyen T.L."/>
            <person name="Kim D.-H."/>
        </authorList>
    </citation>
    <scope>NUCLEOTIDE SEQUENCE [LARGE SCALE GENOMIC DNA]</scope>
    <source>
        <strain evidence="3">WFLU12</strain>
    </source>
</reference>
<sequence>MNIINNQDVESISRILGDNYLTGSKIGRMLNFLKLPDPFPKNTKWKRIEYAILEVSSRTQTTKALFDVIEYVANPSNFINDSNAWETFLLRINSVLIAKGYQLEDDSKIHRTEAASSFSDLQKRLETLESRIKALELHSEVTKYCTKELIQKDYFHAVFESCKGLFDRIRLISDLTTDGGTLINQAFNINKQPLIMIQGNPLRTIDEKNQYYGLVNSIKTCLYLYRNHQAHVPRIFDDLSLNDAIRGLMSISLAHELLDHCVFLVDFHE</sequence>
<accession>A0A2N5WA75</accession>
<dbReference type="RefSeq" id="WP_095587084.1">
    <property type="nucleotide sequence ID" value="NZ_PKRZ01000002.1"/>
</dbReference>
<dbReference type="EMBL" id="PKRZ01000002">
    <property type="protein sequence ID" value="PLW59140.1"/>
    <property type="molecule type" value="Genomic_DNA"/>
</dbReference>
<comment type="caution">
    <text evidence="2">The sequence shown here is derived from an EMBL/GenBank/DDBJ whole genome shotgun (WGS) entry which is preliminary data.</text>
</comment>
<gene>
    <name evidence="2" type="ORF">CYU10_002558</name>
</gene>
<dbReference type="Pfam" id="PF09509">
    <property type="entry name" value="Hypoth_Ymh"/>
    <property type="match status" value="1"/>
</dbReference>
<proteinExistence type="predicted"/>
<evidence type="ECO:0000259" key="1">
    <source>
        <dbReference type="Pfam" id="PF09509"/>
    </source>
</evidence>